<accession>A0AA88JJW8</accession>
<dbReference type="EMBL" id="BTGU01021664">
    <property type="protein sequence ID" value="GMN75346.1"/>
    <property type="molecule type" value="Genomic_DNA"/>
</dbReference>
<dbReference type="Proteomes" id="UP001187192">
    <property type="component" value="Unassembled WGS sequence"/>
</dbReference>
<evidence type="ECO:0000313" key="5">
    <source>
        <dbReference type="Proteomes" id="UP001187192"/>
    </source>
</evidence>
<sequence length="26" mass="2975">MRGMVGDTESMPMRKIVIPTIWVRLG</sequence>
<dbReference type="AlphaFoldDB" id="A0AA88JJW8"/>
<dbReference type="EMBL" id="BTGU01021663">
    <property type="protein sequence ID" value="GMN75343.1"/>
    <property type="molecule type" value="Genomic_DNA"/>
</dbReference>
<comment type="caution">
    <text evidence="1">The sequence shown here is derived from an EMBL/GenBank/DDBJ whole genome shotgun (WGS) entry which is preliminary data.</text>
</comment>
<protein>
    <submittedName>
        <fullName evidence="1">Uncharacterized protein</fullName>
    </submittedName>
</protein>
<dbReference type="EMBL" id="BTGU01021662">
    <property type="protein sequence ID" value="GMN75340.1"/>
    <property type="molecule type" value="Genomic_DNA"/>
</dbReference>
<evidence type="ECO:0000313" key="4">
    <source>
        <dbReference type="EMBL" id="GMN75346.1"/>
    </source>
</evidence>
<dbReference type="EMBL" id="BTGU01021661">
    <property type="protein sequence ID" value="GMN75337.1"/>
    <property type="molecule type" value="Genomic_DNA"/>
</dbReference>
<evidence type="ECO:0000313" key="3">
    <source>
        <dbReference type="EMBL" id="GMN75343.1"/>
    </source>
</evidence>
<name>A0AA88JJW8_FICCA</name>
<reference evidence="1" key="1">
    <citation type="submission" date="2023-07" db="EMBL/GenBank/DDBJ databases">
        <title>draft genome sequence of fig (Ficus carica).</title>
        <authorList>
            <person name="Takahashi T."/>
            <person name="Nishimura K."/>
        </authorList>
    </citation>
    <scope>NUCLEOTIDE SEQUENCE</scope>
</reference>
<proteinExistence type="predicted"/>
<evidence type="ECO:0000313" key="2">
    <source>
        <dbReference type="EMBL" id="GMN75340.1"/>
    </source>
</evidence>
<keyword evidence="5" id="KW-1185">Reference proteome</keyword>
<gene>
    <name evidence="1" type="ORF">TIFTF001_056680</name>
    <name evidence="2" type="ORF">TIFTF001_056681</name>
    <name evidence="3" type="ORF">TIFTF001_056682</name>
    <name evidence="4" type="ORF">TIFTF001_056683</name>
</gene>
<evidence type="ECO:0000313" key="1">
    <source>
        <dbReference type="EMBL" id="GMN75337.1"/>
    </source>
</evidence>
<organism evidence="1 5">
    <name type="scientific">Ficus carica</name>
    <name type="common">Common fig</name>
    <dbReference type="NCBI Taxonomy" id="3494"/>
    <lineage>
        <taxon>Eukaryota</taxon>
        <taxon>Viridiplantae</taxon>
        <taxon>Streptophyta</taxon>
        <taxon>Embryophyta</taxon>
        <taxon>Tracheophyta</taxon>
        <taxon>Spermatophyta</taxon>
        <taxon>Magnoliopsida</taxon>
        <taxon>eudicotyledons</taxon>
        <taxon>Gunneridae</taxon>
        <taxon>Pentapetalae</taxon>
        <taxon>rosids</taxon>
        <taxon>fabids</taxon>
        <taxon>Rosales</taxon>
        <taxon>Moraceae</taxon>
        <taxon>Ficeae</taxon>
        <taxon>Ficus</taxon>
    </lineage>
</organism>